<feature type="signal peptide" evidence="2">
    <location>
        <begin position="1"/>
        <end position="20"/>
    </location>
</feature>
<accession>A0ABV2AQB9</accession>
<evidence type="ECO:0000313" key="3">
    <source>
        <dbReference type="EMBL" id="MES1921870.1"/>
    </source>
</evidence>
<sequence length="256" mass="29667">MNTIHYFAFLLFFRLFSTESIFDDLIDKDSGMVQDKKLYSDGDVYIDRKYGRKLTENLTKKIHFKNKTDFSLVLGKVKNFGEVDFDELAKYHPVETKELQKEIKNLEKLMKSNQIDESHPEYKKTLKTLENLRAKSFYSKMKEFTKSNKNMPTRSSNAPGIDIPDFDKNGDIFASKTGHENIVTKVSENEASPNKKGASRDDDKEKENKKNGKSKVKSDKNRKDVKSKVKSDKNRKDVKSKVKSDKNRKDVKSKVK</sequence>
<feature type="compositionally biased region" description="Basic and acidic residues" evidence="1">
    <location>
        <begin position="198"/>
        <end position="256"/>
    </location>
</feature>
<comment type="caution">
    <text evidence="3">The sequence shown here is derived from an EMBL/GenBank/DDBJ whole genome shotgun (WGS) entry which is preliminary data.</text>
</comment>
<evidence type="ECO:0000256" key="2">
    <source>
        <dbReference type="SAM" id="SignalP"/>
    </source>
</evidence>
<protein>
    <submittedName>
        <fullName evidence="3">Uncharacterized protein</fullName>
    </submittedName>
</protein>
<feature type="compositionally biased region" description="Polar residues" evidence="1">
    <location>
        <begin position="147"/>
        <end position="158"/>
    </location>
</feature>
<dbReference type="EMBL" id="JBDODL010001876">
    <property type="protein sequence ID" value="MES1921870.1"/>
    <property type="molecule type" value="Genomic_DNA"/>
</dbReference>
<reference evidence="3 4" key="1">
    <citation type="journal article" date="2024" name="BMC Biol.">
        <title>Comparative genomics of Ascetosporea gives new insight into the evolutionary basis for animal parasitism in Rhizaria.</title>
        <authorList>
            <person name="Hiltunen Thoren M."/>
            <person name="Onut-Brannstrom I."/>
            <person name="Alfjorden A."/>
            <person name="Peckova H."/>
            <person name="Swords F."/>
            <person name="Hooper C."/>
            <person name="Holzer A.S."/>
            <person name="Bass D."/>
            <person name="Burki F."/>
        </authorList>
    </citation>
    <scope>NUCLEOTIDE SEQUENCE [LARGE SCALE GENOMIC DNA]</scope>
    <source>
        <strain evidence="3">20-A016</strain>
    </source>
</reference>
<feature type="chain" id="PRO_5045256605" evidence="2">
    <location>
        <begin position="21"/>
        <end position="256"/>
    </location>
</feature>
<keyword evidence="4" id="KW-1185">Reference proteome</keyword>
<evidence type="ECO:0000256" key="1">
    <source>
        <dbReference type="SAM" id="MobiDB-lite"/>
    </source>
</evidence>
<feature type="region of interest" description="Disordered" evidence="1">
    <location>
        <begin position="183"/>
        <end position="256"/>
    </location>
</feature>
<dbReference type="Proteomes" id="UP001439008">
    <property type="component" value="Unassembled WGS sequence"/>
</dbReference>
<name>A0ABV2AQB9_9EUKA</name>
<feature type="region of interest" description="Disordered" evidence="1">
    <location>
        <begin position="143"/>
        <end position="166"/>
    </location>
</feature>
<keyword evidence="2" id="KW-0732">Signal</keyword>
<gene>
    <name evidence="3" type="ORF">MHBO_003404</name>
</gene>
<evidence type="ECO:0000313" key="4">
    <source>
        <dbReference type="Proteomes" id="UP001439008"/>
    </source>
</evidence>
<feature type="non-terminal residue" evidence="3">
    <location>
        <position position="256"/>
    </location>
</feature>
<proteinExistence type="predicted"/>
<organism evidence="3 4">
    <name type="scientific">Bonamia ostreae</name>
    <dbReference type="NCBI Taxonomy" id="126728"/>
    <lineage>
        <taxon>Eukaryota</taxon>
        <taxon>Sar</taxon>
        <taxon>Rhizaria</taxon>
        <taxon>Endomyxa</taxon>
        <taxon>Ascetosporea</taxon>
        <taxon>Haplosporida</taxon>
        <taxon>Bonamia</taxon>
    </lineage>
</organism>